<dbReference type="FunFam" id="3.40.50.300:FF:000398">
    <property type="entry name" value="Type IV pilus assembly ATPase PilB"/>
    <property type="match status" value="1"/>
</dbReference>
<evidence type="ECO:0000256" key="6">
    <source>
        <dbReference type="ARBA" id="ARBA00022967"/>
    </source>
</evidence>
<dbReference type="PANTHER" id="PTHR30258:SF2">
    <property type="entry name" value="COMG OPERON PROTEIN 1"/>
    <property type="match status" value="1"/>
</dbReference>
<dbReference type="InterPro" id="IPR007831">
    <property type="entry name" value="T2SS_GspE_N"/>
</dbReference>
<evidence type="ECO:0000256" key="3">
    <source>
        <dbReference type="ARBA" id="ARBA00022741"/>
    </source>
</evidence>
<reference evidence="10 11" key="1">
    <citation type="journal article" date="2017" name="ISME J.">
        <title>Energy and carbon metabolisms in a deep terrestrial subsurface fluid microbial community.</title>
        <authorList>
            <person name="Momper L."/>
            <person name="Jungbluth S.P."/>
            <person name="Lee M.D."/>
            <person name="Amend J.P."/>
        </authorList>
    </citation>
    <scope>NUCLEOTIDE SEQUENCE [LARGE SCALE GENOMIC DNA]</scope>
    <source>
        <strain evidence="10">SURF_5</strain>
    </source>
</reference>
<name>A0A3A4P206_ABYX5</name>
<dbReference type="GO" id="GO:0015628">
    <property type="term" value="P:protein secretion by the type II secretion system"/>
    <property type="evidence" value="ECO:0007669"/>
    <property type="project" value="InterPro"/>
</dbReference>
<dbReference type="PANTHER" id="PTHR30258">
    <property type="entry name" value="TYPE II SECRETION SYSTEM PROTEIN GSPE-RELATED"/>
    <property type="match status" value="1"/>
</dbReference>
<evidence type="ECO:0000313" key="11">
    <source>
        <dbReference type="Proteomes" id="UP000265882"/>
    </source>
</evidence>
<keyword evidence="2" id="KW-0813">Transport</keyword>
<dbReference type="Gene3D" id="3.30.300.160">
    <property type="entry name" value="Type II secretion system, protein E, N-terminal domain"/>
    <property type="match status" value="1"/>
</dbReference>
<keyword evidence="4" id="KW-0067">ATP-binding</keyword>
<evidence type="ECO:0000256" key="4">
    <source>
        <dbReference type="ARBA" id="ARBA00022840"/>
    </source>
</evidence>
<dbReference type="AlphaFoldDB" id="A0A3A4P206"/>
<evidence type="ECO:0000259" key="9">
    <source>
        <dbReference type="PROSITE" id="PS00662"/>
    </source>
</evidence>
<dbReference type="EC" id="7.4.2.8" evidence="7"/>
<evidence type="ECO:0000256" key="1">
    <source>
        <dbReference type="ARBA" id="ARBA00006611"/>
    </source>
</evidence>
<dbReference type="NCBIfam" id="TIGR02533">
    <property type="entry name" value="type_II_gspE"/>
    <property type="match status" value="1"/>
</dbReference>
<evidence type="ECO:0000256" key="8">
    <source>
        <dbReference type="ARBA" id="ARBA00034006"/>
    </source>
</evidence>
<evidence type="ECO:0000256" key="2">
    <source>
        <dbReference type="ARBA" id="ARBA00022448"/>
    </source>
</evidence>
<dbReference type="InterPro" id="IPR001482">
    <property type="entry name" value="T2SS/T4SS_dom"/>
</dbReference>
<dbReference type="EMBL" id="QZKU01000025">
    <property type="protein sequence ID" value="RJP25169.1"/>
    <property type="molecule type" value="Genomic_DNA"/>
</dbReference>
<keyword evidence="5" id="KW-0653">Protein transport</keyword>
<organism evidence="10 11">
    <name type="scientific">Abyssobacteria bacterium (strain SURF_5)</name>
    <dbReference type="NCBI Taxonomy" id="2093360"/>
    <lineage>
        <taxon>Bacteria</taxon>
        <taxon>Pseudomonadati</taxon>
        <taxon>Candidatus Hydrogenedentota</taxon>
        <taxon>Candidatus Abyssobacteria</taxon>
    </lineage>
</organism>
<sequence>MTTTAATKTIGRFLVQNGALSRDQLAEVAQLQEEKNIPLYDAVLEKGYLSEEEYLQAVGELLDIPYRSKIDVQVNPNILSKVPLSFIKENKVVPICEENGECLVAVHDPFNSAPVDDLKLLLGMRTTMMICPSLEIERIINHYFDLQNHSAAQVIMDIEEEEMGLLTAEPFEERRDLLDLANEAPIIKLVNVIISQASKERASDIHIEPYEKDLRVRYRIDGVLYPILSPPRSYHAAIVSRIKIMANLNIAERRLPQDGRIKIRLSGREMDIRVSIVPTAYGERVVMRLLDKGTYLLTLEELGYSTEDLSQYARLLECSHGIILTTGPTGSGKTTTQYAALNRLNSMEKNIITVEDPIEYMMEGIAQIQVKPKIDLTFANGLRSILRQDPDIILVGEIRDVETAEMAIQASLTGHLVFSTLHTNDAAGAITRLLNMGIEPFLVSSSVIAVLAQRLVRTICPSCKTPYQPDDLELENIGIKRERLHDGFLWRGGGCANCVGRGYRGRTGIFELLLVRENIQSLILENVDSNTIKRQAILKNAMTTLREDGARKAIAGITTIEEVLRITREDIV</sequence>
<comment type="catalytic activity">
    <reaction evidence="8">
        <text>ATP + H2O + cellular proteinSide 1 = ADP + phosphate + cellular proteinSide 2.</text>
        <dbReference type="EC" id="7.4.2.8"/>
    </reaction>
</comment>
<dbReference type="GO" id="GO:0005524">
    <property type="term" value="F:ATP binding"/>
    <property type="evidence" value="ECO:0007669"/>
    <property type="project" value="UniProtKB-KW"/>
</dbReference>
<proteinExistence type="inferred from homology"/>
<dbReference type="FunFam" id="3.30.450.90:FF:000001">
    <property type="entry name" value="Type II secretion system ATPase GspE"/>
    <property type="match status" value="1"/>
</dbReference>
<dbReference type="GO" id="GO:0016887">
    <property type="term" value="F:ATP hydrolysis activity"/>
    <property type="evidence" value="ECO:0007669"/>
    <property type="project" value="TreeGrafter"/>
</dbReference>
<dbReference type="GO" id="GO:0008564">
    <property type="term" value="F:protein-exporting ATPase activity"/>
    <property type="evidence" value="ECO:0007669"/>
    <property type="project" value="UniProtKB-EC"/>
</dbReference>
<keyword evidence="6" id="KW-1278">Translocase</keyword>
<evidence type="ECO:0000256" key="5">
    <source>
        <dbReference type="ARBA" id="ARBA00022927"/>
    </source>
</evidence>
<comment type="caution">
    <text evidence="10">The sequence shown here is derived from an EMBL/GenBank/DDBJ whole genome shotgun (WGS) entry which is preliminary data.</text>
</comment>
<dbReference type="Pfam" id="PF05157">
    <property type="entry name" value="MshEN"/>
    <property type="match status" value="1"/>
</dbReference>
<dbReference type="PROSITE" id="PS00662">
    <property type="entry name" value="T2SP_E"/>
    <property type="match status" value="1"/>
</dbReference>
<protein>
    <recommendedName>
        <fullName evidence="7">protein-secreting ATPase</fullName>
        <ecNumber evidence="7">7.4.2.8</ecNumber>
    </recommendedName>
</protein>
<accession>A0A3A4P206</accession>
<dbReference type="Proteomes" id="UP000265882">
    <property type="component" value="Unassembled WGS sequence"/>
</dbReference>
<dbReference type="InterPro" id="IPR027417">
    <property type="entry name" value="P-loop_NTPase"/>
</dbReference>
<dbReference type="GO" id="GO:0015627">
    <property type="term" value="C:type II protein secretion system complex"/>
    <property type="evidence" value="ECO:0007669"/>
    <property type="project" value="InterPro"/>
</dbReference>
<evidence type="ECO:0000313" key="10">
    <source>
        <dbReference type="EMBL" id="RJP25169.1"/>
    </source>
</evidence>
<dbReference type="Gene3D" id="3.30.450.90">
    <property type="match status" value="1"/>
</dbReference>
<dbReference type="Gene3D" id="3.40.50.300">
    <property type="entry name" value="P-loop containing nucleotide triphosphate hydrolases"/>
    <property type="match status" value="1"/>
</dbReference>
<dbReference type="CDD" id="cd01129">
    <property type="entry name" value="PulE-GspE-like"/>
    <property type="match status" value="1"/>
</dbReference>
<keyword evidence="3" id="KW-0547">Nucleotide-binding</keyword>
<feature type="domain" description="Bacterial type II secretion system protein E" evidence="9">
    <location>
        <begin position="386"/>
        <end position="400"/>
    </location>
</feature>
<dbReference type="SUPFAM" id="SSF160246">
    <property type="entry name" value="EspE N-terminal domain-like"/>
    <property type="match status" value="1"/>
</dbReference>
<dbReference type="Pfam" id="PF00437">
    <property type="entry name" value="T2SSE"/>
    <property type="match status" value="1"/>
</dbReference>
<dbReference type="SUPFAM" id="SSF52540">
    <property type="entry name" value="P-loop containing nucleoside triphosphate hydrolases"/>
    <property type="match status" value="1"/>
</dbReference>
<comment type="similarity">
    <text evidence="1">Belongs to the GSP E family.</text>
</comment>
<dbReference type="InterPro" id="IPR013369">
    <property type="entry name" value="T2SS_GspE"/>
</dbReference>
<dbReference type="GO" id="GO:0005886">
    <property type="term" value="C:plasma membrane"/>
    <property type="evidence" value="ECO:0007669"/>
    <property type="project" value="TreeGrafter"/>
</dbReference>
<gene>
    <name evidence="10" type="primary">gspE</name>
    <name evidence="10" type="ORF">C4520_02695</name>
</gene>
<evidence type="ECO:0000256" key="7">
    <source>
        <dbReference type="ARBA" id="ARBA00024382"/>
    </source>
</evidence>
<dbReference type="InterPro" id="IPR037257">
    <property type="entry name" value="T2SS_E_N_sf"/>
</dbReference>